<keyword evidence="4" id="KW-1185">Reference proteome</keyword>
<dbReference type="InterPro" id="IPR012866">
    <property type="entry name" value="DUF1644"/>
</dbReference>
<evidence type="ECO:0000313" key="3">
    <source>
        <dbReference type="EMBL" id="CAL5075860.1"/>
    </source>
</evidence>
<dbReference type="EMBL" id="OZ075115">
    <property type="protein sequence ID" value="CAL5065852.1"/>
    <property type="molecule type" value="Genomic_DNA"/>
</dbReference>
<accession>A0ABC9FJV4</accession>
<dbReference type="PANTHER" id="PTHR31197:SF7">
    <property type="entry name" value="OS07G0419800 PROTEIN"/>
    <property type="match status" value="1"/>
</dbReference>
<evidence type="ECO:0000313" key="4">
    <source>
        <dbReference type="Proteomes" id="UP001497457"/>
    </source>
</evidence>
<feature type="region of interest" description="Disordered" evidence="1">
    <location>
        <begin position="104"/>
        <end position="136"/>
    </location>
</feature>
<protein>
    <submittedName>
        <fullName evidence="3">Uncharacterized protein</fullName>
    </submittedName>
</protein>
<dbReference type="Proteomes" id="UP001497457">
    <property type="component" value="Chromosome 6rd"/>
</dbReference>
<dbReference type="PANTHER" id="PTHR31197">
    <property type="entry name" value="OS01G0612600 PROTEIN"/>
    <property type="match status" value="1"/>
</dbReference>
<dbReference type="Proteomes" id="UP001497457">
    <property type="component" value="Chromosome 5rd"/>
</dbReference>
<evidence type="ECO:0000313" key="2">
    <source>
        <dbReference type="EMBL" id="CAL5065852.1"/>
    </source>
</evidence>
<name>A0ABC9FJV4_9POAL</name>
<dbReference type="AlphaFoldDB" id="A0ABC9FJV4"/>
<feature type="region of interest" description="Disordered" evidence="1">
    <location>
        <begin position="276"/>
        <end position="319"/>
    </location>
</feature>
<feature type="compositionally biased region" description="Acidic residues" evidence="1">
    <location>
        <begin position="283"/>
        <end position="301"/>
    </location>
</feature>
<feature type="region of interest" description="Disordered" evidence="1">
    <location>
        <begin position="390"/>
        <end position="409"/>
    </location>
</feature>
<reference evidence="4" key="1">
    <citation type="submission" date="2024-06" db="EMBL/GenBank/DDBJ databases">
        <authorList>
            <person name="Ryan C."/>
        </authorList>
    </citation>
    <scope>NUCLEOTIDE SEQUENCE [LARGE SCALE GENOMIC DNA]</scope>
</reference>
<dbReference type="EMBL" id="OZ075116">
    <property type="protein sequence ID" value="CAL5075860.1"/>
    <property type="molecule type" value="Genomic_DNA"/>
</dbReference>
<organism evidence="3 4">
    <name type="scientific">Urochloa decumbens</name>
    <dbReference type="NCBI Taxonomy" id="240449"/>
    <lineage>
        <taxon>Eukaryota</taxon>
        <taxon>Viridiplantae</taxon>
        <taxon>Streptophyta</taxon>
        <taxon>Embryophyta</taxon>
        <taxon>Tracheophyta</taxon>
        <taxon>Spermatophyta</taxon>
        <taxon>Magnoliopsida</taxon>
        <taxon>Liliopsida</taxon>
        <taxon>Poales</taxon>
        <taxon>Poaceae</taxon>
        <taxon>PACMAD clade</taxon>
        <taxon>Panicoideae</taxon>
        <taxon>Panicodae</taxon>
        <taxon>Paniceae</taxon>
        <taxon>Melinidinae</taxon>
        <taxon>Urochloa</taxon>
    </lineage>
</organism>
<gene>
    <name evidence="2" type="ORF">URODEC1_LOCUS100144</name>
    <name evidence="3" type="ORF">URODEC1_LOCUS105858</name>
</gene>
<dbReference type="Pfam" id="PF07800">
    <property type="entry name" value="DUF1644"/>
    <property type="match status" value="1"/>
</dbReference>
<proteinExistence type="predicted"/>
<sequence>MTSKKSNRSTVTSRTALHMEWDRISCPICMEQPHNAVLLMCSSYKNGCRCYICNTSHRHSNCLDRFRKMNGDSKVRASHSTHSVLSNSNIRTVQPRAHYNIISRRSRSPRLRRHVDNEASHRSNVNNGQHPDGISRSEPEIASYQEYVNPALSIGEGSLVTGGCHDAMQTSAEVKCPLCRGSVSGWIPAGDVRQYLDRKLRTCSHDSCRFVGTYEQLRGHARSAHLLTKPSHVDLSRKRTWDRIEREQEVGDVISAIRSQIPGAIIVGDYVIETRDDMSPGTDSDDESSEEWWSDRGDDESPGNRLDSPNVWPNDTLGSPSIWPHERLPRLLSRNNRVSPRLSFSNRRGLHSDWQGIRQPRTQSLVRRGFSNRHSGHRSNYRGYRRTLLDRSYSGTRDPDPGRSIDPSLLPSRRQRLRYTHRSHY</sequence>
<evidence type="ECO:0000256" key="1">
    <source>
        <dbReference type="SAM" id="MobiDB-lite"/>
    </source>
</evidence>
<feature type="compositionally biased region" description="Basic residues" evidence="1">
    <location>
        <begin position="104"/>
        <end position="113"/>
    </location>
</feature>
<reference evidence="3 4" key="2">
    <citation type="submission" date="2024-10" db="EMBL/GenBank/DDBJ databases">
        <authorList>
            <person name="Ryan C."/>
        </authorList>
    </citation>
    <scope>NUCLEOTIDE SEQUENCE [LARGE SCALE GENOMIC DNA]</scope>
</reference>